<comment type="caution">
    <text evidence="2">The sequence shown here is derived from an EMBL/GenBank/DDBJ whole genome shotgun (WGS) entry which is preliminary data.</text>
</comment>
<reference evidence="3" key="1">
    <citation type="journal article" date="2023" name="Mol. Phylogenet. Evol.">
        <title>Genome-scale phylogeny and comparative genomics of the fungal order Sordariales.</title>
        <authorList>
            <person name="Hensen N."/>
            <person name="Bonometti L."/>
            <person name="Westerberg I."/>
            <person name="Brannstrom I.O."/>
            <person name="Guillou S."/>
            <person name="Cros-Aarteil S."/>
            <person name="Calhoun S."/>
            <person name="Haridas S."/>
            <person name="Kuo A."/>
            <person name="Mondo S."/>
            <person name="Pangilinan J."/>
            <person name="Riley R."/>
            <person name="LaButti K."/>
            <person name="Andreopoulos B."/>
            <person name="Lipzen A."/>
            <person name="Chen C."/>
            <person name="Yan M."/>
            <person name="Daum C."/>
            <person name="Ng V."/>
            <person name="Clum A."/>
            <person name="Steindorff A."/>
            <person name="Ohm R.A."/>
            <person name="Martin F."/>
            <person name="Silar P."/>
            <person name="Natvig D.O."/>
            <person name="Lalanne C."/>
            <person name="Gautier V."/>
            <person name="Ament-Velasquez S.L."/>
            <person name="Kruys A."/>
            <person name="Hutchinson M.I."/>
            <person name="Powell A.J."/>
            <person name="Barry K."/>
            <person name="Miller A.N."/>
            <person name="Grigoriev I.V."/>
            <person name="Debuchy R."/>
            <person name="Gladieux P."/>
            <person name="Hiltunen Thoren M."/>
            <person name="Johannesson H."/>
        </authorList>
    </citation>
    <scope>NUCLEOTIDE SEQUENCE [LARGE SCALE GENOMIC DNA]</scope>
    <source>
        <strain evidence="3">CBS 284.82</strain>
    </source>
</reference>
<dbReference type="Proteomes" id="UP001303115">
    <property type="component" value="Unassembled WGS sequence"/>
</dbReference>
<accession>A0AAN6PF25</accession>
<keyword evidence="3" id="KW-1185">Reference proteome</keyword>
<evidence type="ECO:0000313" key="3">
    <source>
        <dbReference type="Proteomes" id="UP001303115"/>
    </source>
</evidence>
<proteinExistence type="predicted"/>
<evidence type="ECO:0000256" key="1">
    <source>
        <dbReference type="SAM" id="MobiDB-lite"/>
    </source>
</evidence>
<gene>
    <name evidence="2" type="ORF">C8A01DRAFT_38707</name>
</gene>
<dbReference type="AlphaFoldDB" id="A0AAN6PF25"/>
<dbReference type="EMBL" id="MU854464">
    <property type="protein sequence ID" value="KAK4034832.1"/>
    <property type="molecule type" value="Genomic_DNA"/>
</dbReference>
<protein>
    <submittedName>
        <fullName evidence="2">Uncharacterized protein</fullName>
    </submittedName>
</protein>
<sequence length="304" mass="33661">MDAPLSGQLVHLADKGNLILVVRDAREKGTDKRPTITLEEDDVEAMDFILSNIHCKGSRINDDFTALAIVDIAVQSDKYDCNDALTSWIRLWCDPDRFPVSNASQVRDMGYGLLAAYLFRSPKLVAMSGKYVRKLPSDFAISWKSYKHMSRLPSIVRDTLTREITTAQSKIRLQVLSTLTELLGHDDWWPSGNPDAEGTPPRSCAAQYIEALARLNIWPSLLPFETHSAEDLTCIIHTLPPFLNNEDILRDALHNLYYDAYAIKDGMEGVSLALALGADSEGGDNGSDESAESDSGQSSSTSHW</sequence>
<evidence type="ECO:0000313" key="2">
    <source>
        <dbReference type="EMBL" id="KAK4034832.1"/>
    </source>
</evidence>
<feature type="region of interest" description="Disordered" evidence="1">
    <location>
        <begin position="279"/>
        <end position="304"/>
    </location>
</feature>
<name>A0AAN6PF25_9PEZI</name>
<feature type="compositionally biased region" description="Low complexity" evidence="1">
    <location>
        <begin position="293"/>
        <end position="304"/>
    </location>
</feature>
<organism evidence="2 3">
    <name type="scientific">Parachaetomium inaequale</name>
    <dbReference type="NCBI Taxonomy" id="2588326"/>
    <lineage>
        <taxon>Eukaryota</taxon>
        <taxon>Fungi</taxon>
        <taxon>Dikarya</taxon>
        <taxon>Ascomycota</taxon>
        <taxon>Pezizomycotina</taxon>
        <taxon>Sordariomycetes</taxon>
        <taxon>Sordariomycetidae</taxon>
        <taxon>Sordariales</taxon>
        <taxon>Chaetomiaceae</taxon>
        <taxon>Parachaetomium</taxon>
    </lineage>
</organism>